<comment type="similarity">
    <text evidence="1">Belongs to the glycosyltransferase 2 family. WaaE/KdtX subfamily.</text>
</comment>
<keyword evidence="4" id="KW-1185">Reference proteome</keyword>
<protein>
    <submittedName>
        <fullName evidence="3">Glycosyltransferase involved in cell wall biosynthesis</fullName>
    </submittedName>
</protein>
<keyword evidence="3" id="KW-0808">Transferase</keyword>
<organism evidence="3 4">
    <name type="scientific">Lacibacter cauensis</name>
    <dbReference type="NCBI Taxonomy" id="510947"/>
    <lineage>
        <taxon>Bacteria</taxon>
        <taxon>Pseudomonadati</taxon>
        <taxon>Bacteroidota</taxon>
        <taxon>Chitinophagia</taxon>
        <taxon>Chitinophagales</taxon>
        <taxon>Chitinophagaceae</taxon>
        <taxon>Lacibacter</taxon>
    </lineage>
</organism>
<dbReference type="CDD" id="cd02511">
    <property type="entry name" value="Beta4Glucosyltransferase"/>
    <property type="match status" value="1"/>
</dbReference>
<dbReference type="Pfam" id="PF00535">
    <property type="entry name" value="Glycos_transf_2"/>
    <property type="match status" value="1"/>
</dbReference>
<dbReference type="GO" id="GO:0016740">
    <property type="term" value="F:transferase activity"/>
    <property type="evidence" value="ECO:0007669"/>
    <property type="project" value="UniProtKB-KW"/>
</dbReference>
<dbReference type="SUPFAM" id="SSF53448">
    <property type="entry name" value="Nucleotide-diphospho-sugar transferases"/>
    <property type="match status" value="1"/>
</dbReference>
<dbReference type="InterPro" id="IPR001173">
    <property type="entry name" value="Glyco_trans_2-like"/>
</dbReference>
<dbReference type="OrthoDB" id="9815923at2"/>
<dbReference type="EMBL" id="VLLE01000003">
    <property type="protein sequence ID" value="TWI83229.1"/>
    <property type="molecule type" value="Genomic_DNA"/>
</dbReference>
<dbReference type="Proteomes" id="UP000316167">
    <property type="component" value="Unassembled WGS sequence"/>
</dbReference>
<proteinExistence type="inferred from homology"/>
<dbReference type="Gene3D" id="3.90.550.10">
    <property type="entry name" value="Spore Coat Polysaccharide Biosynthesis Protein SpsA, Chain A"/>
    <property type="match status" value="1"/>
</dbReference>
<accession>A0A562SPM1</accession>
<evidence type="ECO:0000259" key="2">
    <source>
        <dbReference type="Pfam" id="PF00535"/>
    </source>
</evidence>
<dbReference type="InterPro" id="IPR029044">
    <property type="entry name" value="Nucleotide-diphossugar_trans"/>
</dbReference>
<dbReference type="RefSeq" id="WP_144885305.1">
    <property type="nucleotide sequence ID" value="NZ_VLLE01000003.1"/>
</dbReference>
<dbReference type="PANTHER" id="PTHR43630:SF2">
    <property type="entry name" value="GLYCOSYLTRANSFERASE"/>
    <property type="match status" value="1"/>
</dbReference>
<reference evidence="3 4" key="1">
    <citation type="journal article" date="2015" name="Stand. Genomic Sci.">
        <title>Genomic Encyclopedia of Bacterial and Archaeal Type Strains, Phase III: the genomes of soil and plant-associated and newly described type strains.</title>
        <authorList>
            <person name="Whitman W.B."/>
            <person name="Woyke T."/>
            <person name="Klenk H.P."/>
            <person name="Zhou Y."/>
            <person name="Lilburn T.G."/>
            <person name="Beck B.J."/>
            <person name="De Vos P."/>
            <person name="Vandamme P."/>
            <person name="Eisen J.A."/>
            <person name="Garrity G."/>
            <person name="Hugenholtz P."/>
            <person name="Kyrpides N.C."/>
        </authorList>
    </citation>
    <scope>NUCLEOTIDE SEQUENCE [LARGE SCALE GENOMIC DNA]</scope>
    <source>
        <strain evidence="3 4">CGMCC 1.7271</strain>
    </source>
</reference>
<dbReference type="AlphaFoldDB" id="A0A562SPM1"/>
<comment type="caution">
    <text evidence="3">The sequence shown here is derived from an EMBL/GenBank/DDBJ whole genome shotgun (WGS) entry which is preliminary data.</text>
</comment>
<evidence type="ECO:0000313" key="4">
    <source>
        <dbReference type="Proteomes" id="UP000316167"/>
    </source>
</evidence>
<dbReference type="PANTHER" id="PTHR43630">
    <property type="entry name" value="POLY-BETA-1,6-N-ACETYL-D-GLUCOSAMINE SYNTHASE"/>
    <property type="match status" value="1"/>
</dbReference>
<sequence length="253" mass="29321">MQPISVVIITKNAAHLLAPTLQSVRQLTDSIIVCDTGSNDATIPVAKKNGARVIEEKWRGHGLTKNIANEQADYDWILQIDADEIVDQQLLDSLLHLDLSNEKLVFTVRRKNFFAEKLIRFGQWRHDEPIRLFNRNQAIWNEDAIHEKLIYEEGCEVKKLKGALLHKTVQTVEQYREKMNNYAVKSGEQYFKDGVKGVSFKLLFSHLFNFFHNYILRLGILDGREGLIIALTNSKYTKIKYKTLQRLQKQQKP</sequence>
<feature type="domain" description="Glycosyltransferase 2-like" evidence="2">
    <location>
        <begin position="5"/>
        <end position="135"/>
    </location>
</feature>
<evidence type="ECO:0000313" key="3">
    <source>
        <dbReference type="EMBL" id="TWI83229.1"/>
    </source>
</evidence>
<name>A0A562SPM1_9BACT</name>
<evidence type="ECO:0000256" key="1">
    <source>
        <dbReference type="ARBA" id="ARBA00038494"/>
    </source>
</evidence>
<gene>
    <name evidence="3" type="ORF">IQ13_1336</name>
</gene>